<keyword evidence="3 5" id="KW-0378">Hydrolase</keyword>
<keyword evidence="4" id="KW-1015">Disulfide bond</keyword>
<evidence type="ECO:0000313" key="5">
    <source>
        <dbReference type="EMBL" id="HAN27840.1"/>
    </source>
</evidence>
<evidence type="ECO:0000256" key="3">
    <source>
        <dbReference type="ARBA" id="ARBA00022801"/>
    </source>
</evidence>
<dbReference type="InterPro" id="IPR011118">
    <property type="entry name" value="Tannase/feruloyl_esterase"/>
</dbReference>
<evidence type="ECO:0000256" key="2">
    <source>
        <dbReference type="ARBA" id="ARBA00022729"/>
    </source>
</evidence>
<dbReference type="PANTHER" id="PTHR33938:SF15">
    <property type="entry name" value="FERULOYL ESTERASE B-RELATED"/>
    <property type="match status" value="1"/>
</dbReference>
<evidence type="ECO:0000256" key="1">
    <source>
        <dbReference type="ARBA" id="ARBA00022487"/>
    </source>
</evidence>
<dbReference type="Pfam" id="PF07519">
    <property type="entry name" value="Tannase"/>
    <property type="match status" value="1"/>
</dbReference>
<keyword evidence="2" id="KW-0732">Signal</keyword>
<organism evidence="5 6">
    <name type="scientific">Haliea salexigens</name>
    <dbReference type="NCBI Taxonomy" id="287487"/>
    <lineage>
        <taxon>Bacteria</taxon>
        <taxon>Pseudomonadati</taxon>
        <taxon>Pseudomonadota</taxon>
        <taxon>Gammaproteobacteria</taxon>
        <taxon>Cellvibrionales</taxon>
        <taxon>Halieaceae</taxon>
        <taxon>Haliea</taxon>
    </lineage>
</organism>
<dbReference type="AlphaFoldDB" id="A0A3C1KM59"/>
<dbReference type="PANTHER" id="PTHR33938">
    <property type="entry name" value="FERULOYL ESTERASE B-RELATED"/>
    <property type="match status" value="1"/>
</dbReference>
<feature type="non-terminal residue" evidence="5">
    <location>
        <position position="1"/>
    </location>
</feature>
<accession>A0A3C1KM59</accession>
<name>A0A3C1KM59_9GAMM</name>
<dbReference type="STRING" id="1121937.GCA_000423125_00800"/>
<comment type="caution">
    <text evidence="5">The sequence shown here is derived from an EMBL/GenBank/DDBJ whole genome shotgun (WGS) entry which is preliminary data.</text>
</comment>
<dbReference type="EMBL" id="DMND01000125">
    <property type="protein sequence ID" value="HAN27840.1"/>
    <property type="molecule type" value="Genomic_DNA"/>
</dbReference>
<protein>
    <submittedName>
        <fullName evidence="5">Tannase/feruloyl esterase family alpha/beta hydrolase</fullName>
    </submittedName>
</protein>
<evidence type="ECO:0000256" key="4">
    <source>
        <dbReference type="ARBA" id="ARBA00023157"/>
    </source>
</evidence>
<keyword evidence="1" id="KW-0719">Serine esterase</keyword>
<proteinExistence type="predicted"/>
<reference evidence="5 6" key="1">
    <citation type="journal article" date="2018" name="Nat. Biotechnol.">
        <title>A standardized bacterial taxonomy based on genome phylogeny substantially revises the tree of life.</title>
        <authorList>
            <person name="Parks D.H."/>
            <person name="Chuvochina M."/>
            <person name="Waite D.W."/>
            <person name="Rinke C."/>
            <person name="Skarshewski A."/>
            <person name="Chaumeil P.A."/>
            <person name="Hugenholtz P."/>
        </authorList>
    </citation>
    <scope>NUCLEOTIDE SEQUENCE [LARGE SCALE GENOMIC DNA]</scope>
    <source>
        <strain evidence="5">UBA9158</strain>
    </source>
</reference>
<sequence>FLVPGHGHCWEAPGQAPDLFDPLHALDKWVEENTPPAQIVARDTLAPEATEATALLCPYPQRAIYNAHGPMDEASSYHCGK</sequence>
<dbReference type="Proteomes" id="UP000259273">
    <property type="component" value="Unassembled WGS sequence"/>
</dbReference>
<gene>
    <name evidence="5" type="ORF">DCP75_09005</name>
</gene>
<evidence type="ECO:0000313" key="6">
    <source>
        <dbReference type="Proteomes" id="UP000259273"/>
    </source>
</evidence>
<dbReference type="GO" id="GO:0052689">
    <property type="term" value="F:carboxylic ester hydrolase activity"/>
    <property type="evidence" value="ECO:0007669"/>
    <property type="project" value="UniProtKB-KW"/>
</dbReference>